<evidence type="ECO:0000256" key="1">
    <source>
        <dbReference type="SAM" id="MobiDB-lite"/>
    </source>
</evidence>
<name>A0A388M5L6_CHABU</name>
<dbReference type="Proteomes" id="UP000265515">
    <property type="component" value="Unassembled WGS sequence"/>
</dbReference>
<evidence type="ECO:0000313" key="3">
    <source>
        <dbReference type="Proteomes" id="UP000265515"/>
    </source>
</evidence>
<organism evidence="2 3">
    <name type="scientific">Chara braunii</name>
    <name type="common">Braun's stonewort</name>
    <dbReference type="NCBI Taxonomy" id="69332"/>
    <lineage>
        <taxon>Eukaryota</taxon>
        <taxon>Viridiplantae</taxon>
        <taxon>Streptophyta</taxon>
        <taxon>Charophyceae</taxon>
        <taxon>Charales</taxon>
        <taxon>Characeae</taxon>
        <taxon>Chara</taxon>
    </lineage>
</organism>
<protein>
    <submittedName>
        <fullName evidence="2">Uncharacterized protein</fullName>
    </submittedName>
</protein>
<dbReference type="AlphaFoldDB" id="A0A388M5L6"/>
<keyword evidence="3" id="KW-1185">Reference proteome</keyword>
<accession>A0A388M5L6</accession>
<reference evidence="2 3" key="1">
    <citation type="journal article" date="2018" name="Cell">
        <title>The Chara Genome: Secondary Complexity and Implications for Plant Terrestrialization.</title>
        <authorList>
            <person name="Nishiyama T."/>
            <person name="Sakayama H."/>
            <person name="Vries J.D."/>
            <person name="Buschmann H."/>
            <person name="Saint-Marcoux D."/>
            <person name="Ullrich K.K."/>
            <person name="Haas F.B."/>
            <person name="Vanderstraeten L."/>
            <person name="Becker D."/>
            <person name="Lang D."/>
            <person name="Vosolsobe S."/>
            <person name="Rombauts S."/>
            <person name="Wilhelmsson P.K.I."/>
            <person name="Janitza P."/>
            <person name="Kern R."/>
            <person name="Heyl A."/>
            <person name="Rumpler F."/>
            <person name="Villalobos L.I.A.C."/>
            <person name="Clay J.M."/>
            <person name="Skokan R."/>
            <person name="Toyoda A."/>
            <person name="Suzuki Y."/>
            <person name="Kagoshima H."/>
            <person name="Schijlen E."/>
            <person name="Tajeshwar N."/>
            <person name="Catarino B."/>
            <person name="Hetherington A.J."/>
            <person name="Saltykova A."/>
            <person name="Bonnot C."/>
            <person name="Breuninger H."/>
            <person name="Symeonidi A."/>
            <person name="Radhakrishnan G.V."/>
            <person name="Van Nieuwerburgh F."/>
            <person name="Deforce D."/>
            <person name="Chang C."/>
            <person name="Karol K.G."/>
            <person name="Hedrich R."/>
            <person name="Ulvskov P."/>
            <person name="Glockner G."/>
            <person name="Delwiche C.F."/>
            <person name="Petrasek J."/>
            <person name="Van de Peer Y."/>
            <person name="Friml J."/>
            <person name="Beilby M."/>
            <person name="Dolan L."/>
            <person name="Kohara Y."/>
            <person name="Sugano S."/>
            <person name="Fujiyama A."/>
            <person name="Delaux P.-M."/>
            <person name="Quint M."/>
            <person name="TheiBen G."/>
            <person name="Hagemann M."/>
            <person name="Harholt J."/>
            <person name="Dunand C."/>
            <person name="Zachgo S."/>
            <person name="Langdale J."/>
            <person name="Maumus F."/>
            <person name="Straeten D.V.D."/>
            <person name="Gould S.B."/>
            <person name="Rensing S.A."/>
        </authorList>
    </citation>
    <scope>NUCLEOTIDE SEQUENCE [LARGE SCALE GENOMIC DNA]</scope>
    <source>
        <strain evidence="2 3">S276</strain>
    </source>
</reference>
<dbReference type="Gramene" id="GBG89878">
    <property type="protein sequence ID" value="GBG89878"/>
    <property type="gene ID" value="CBR_g49726"/>
</dbReference>
<feature type="region of interest" description="Disordered" evidence="1">
    <location>
        <begin position="1"/>
        <end position="31"/>
    </location>
</feature>
<evidence type="ECO:0000313" key="2">
    <source>
        <dbReference type="EMBL" id="GBG89878.1"/>
    </source>
</evidence>
<dbReference type="EMBL" id="BFEA01000767">
    <property type="protein sequence ID" value="GBG89878.1"/>
    <property type="molecule type" value="Genomic_DNA"/>
</dbReference>
<proteinExistence type="predicted"/>
<gene>
    <name evidence="2" type="ORF">CBR_g49726</name>
</gene>
<comment type="caution">
    <text evidence="2">The sequence shown here is derived from an EMBL/GenBank/DDBJ whole genome shotgun (WGS) entry which is preliminary data.</text>
</comment>
<sequence>MDSGAQRDALCPGNRQRADNSTAGEARPGRYSTPYNARRHLEQHHGGVAFLVHTAAAARPDHNVKILAAVVKVADNQLKQLDARIATLEARPSQAAPGCTTDMTDMTKQLNGRIDHVVNLIGDIGVFNGPDMISSTVAAIKTDITKLQTKPDAATKNYKMLHFDISKFDDHNKTDALAWWQRFLAEASCRTVPTDDMMKALYLQLIGGA</sequence>